<proteinExistence type="predicted"/>
<sequence>MQWMSVTEAKPNEEQWCLVFCEFGVQVDLFVKGYFENGLWSKTVTHWMPLPEPPTASNNEFKATKAP</sequence>
<feature type="domain" description="DUF551" evidence="1">
    <location>
        <begin position="2"/>
        <end position="55"/>
    </location>
</feature>
<dbReference type="OrthoDB" id="21071at10239"/>
<dbReference type="Pfam" id="PF04448">
    <property type="entry name" value="DUF551"/>
    <property type="match status" value="1"/>
</dbReference>
<evidence type="ECO:0000313" key="3">
    <source>
        <dbReference type="Proteomes" id="UP000002653"/>
    </source>
</evidence>
<dbReference type="RefSeq" id="YP_007237913.1">
    <property type="nucleotide sequence ID" value="NC_019930.1"/>
</dbReference>
<protein>
    <recommendedName>
        <fullName evidence="1">DUF551 domain-containing protein</fullName>
    </recommendedName>
</protein>
<accession>G4W933</accession>
<dbReference type="GeneID" id="14297492"/>
<keyword evidence="3" id="KW-1185">Reference proteome</keyword>
<dbReference type="Proteomes" id="UP000002653">
    <property type="component" value="Segment"/>
</dbReference>
<dbReference type="EMBL" id="HQ225832">
    <property type="protein sequence ID" value="ADX42521.1"/>
    <property type="molecule type" value="Genomic_DNA"/>
</dbReference>
<organism evidence="2 3">
    <name type="scientific">Tetrasphaera phage TJE1</name>
    <dbReference type="NCBI Taxonomy" id="981335"/>
    <lineage>
        <taxon>Viruses</taxon>
        <taxon>Duplodnaviria</taxon>
        <taxon>Heunggongvirae</taxon>
        <taxon>Uroviricota</taxon>
        <taxon>Caudoviricetes</taxon>
        <taxon>Tijeunavirus</taxon>
        <taxon>Tijeunavirus TJE1</taxon>
    </lineage>
</organism>
<dbReference type="InterPro" id="IPR007539">
    <property type="entry name" value="DUF551"/>
</dbReference>
<name>G4W933_9CAUD</name>
<evidence type="ECO:0000259" key="1">
    <source>
        <dbReference type="Pfam" id="PF04448"/>
    </source>
</evidence>
<reference evidence="2 3" key="1">
    <citation type="journal article" date="2012" name="Virus Genes">
        <title>Isolation and complete genome sequence of a bacteriophage lysing Tetrasphaera jenkinsii, a filamentous bacteria responsible for bulking in activated sludge.</title>
        <authorList>
            <person name="Petrovski S."/>
            <person name="Tillett D."/>
            <person name="Seviour R.J."/>
        </authorList>
    </citation>
    <scope>NUCLEOTIDE SEQUENCE [LARGE SCALE GENOMIC DNA]</scope>
</reference>
<evidence type="ECO:0000313" key="2">
    <source>
        <dbReference type="EMBL" id="ADX42521.1"/>
    </source>
</evidence>
<dbReference type="KEGG" id="vg:14297492"/>